<dbReference type="OrthoDB" id="9782042at2"/>
<dbReference type="PANTHER" id="PTHR30592">
    <property type="entry name" value="FORMATE DEHYDROGENASE"/>
    <property type="match status" value="1"/>
</dbReference>
<dbReference type="NCBIfam" id="TIGR00129">
    <property type="entry name" value="fdhD_narQ"/>
    <property type="match status" value="1"/>
</dbReference>
<evidence type="ECO:0000313" key="4">
    <source>
        <dbReference type="EMBL" id="RFS19087.1"/>
    </source>
</evidence>
<dbReference type="PANTHER" id="PTHR30592:SF1">
    <property type="entry name" value="SULFUR CARRIER PROTEIN FDHD"/>
    <property type="match status" value="1"/>
</dbReference>
<protein>
    <recommendedName>
        <fullName evidence="3">Sulfur carrier protein FdhD</fullName>
    </recommendedName>
</protein>
<dbReference type="Proteomes" id="UP000260644">
    <property type="component" value="Unassembled WGS sequence"/>
</dbReference>
<dbReference type="EMBL" id="QPMM01000016">
    <property type="protein sequence ID" value="RFS19087.1"/>
    <property type="molecule type" value="Genomic_DNA"/>
</dbReference>
<keyword evidence="5" id="KW-1185">Reference proteome</keyword>
<comment type="similarity">
    <text evidence="3">Belongs to the FdhD family.</text>
</comment>
<proteinExistence type="inferred from homology"/>
<comment type="subcellular location">
    <subcellularLocation>
        <location evidence="3">Cytoplasm</location>
    </subcellularLocation>
</comment>
<dbReference type="GO" id="GO:0016783">
    <property type="term" value="F:sulfurtransferase activity"/>
    <property type="evidence" value="ECO:0007669"/>
    <property type="project" value="InterPro"/>
</dbReference>
<dbReference type="AlphaFoldDB" id="A0A3E1Y3N1"/>
<dbReference type="HAMAP" id="MF_00187">
    <property type="entry name" value="FdhD"/>
    <property type="match status" value="1"/>
</dbReference>
<keyword evidence="4" id="KW-0808">Transferase</keyword>
<dbReference type="InterPro" id="IPR003786">
    <property type="entry name" value="FdhD"/>
</dbReference>
<dbReference type="RefSeq" id="WP_116978565.1">
    <property type="nucleotide sequence ID" value="NZ_QPMM01000016.1"/>
</dbReference>
<feature type="active site" description="Cysteine persulfide intermediate" evidence="3">
    <location>
        <position position="113"/>
    </location>
</feature>
<dbReference type="Pfam" id="PF02634">
    <property type="entry name" value="FdhD-NarQ"/>
    <property type="match status" value="1"/>
</dbReference>
<comment type="function">
    <text evidence="3">Required for formate dehydrogenase (FDH) activity. Acts as a sulfur carrier protein that transfers sulfur from IscS to the molybdenum cofactor prior to its insertion into FDH.</text>
</comment>
<accession>A0A3E1Y3N1</accession>
<dbReference type="GO" id="GO:0006777">
    <property type="term" value="P:Mo-molybdopterin cofactor biosynthetic process"/>
    <property type="evidence" value="ECO:0007669"/>
    <property type="project" value="UniProtKB-UniRule"/>
</dbReference>
<dbReference type="Gene3D" id="3.10.20.10">
    <property type="match status" value="1"/>
</dbReference>
<dbReference type="PIRSF" id="PIRSF015626">
    <property type="entry name" value="FdhD"/>
    <property type="match status" value="1"/>
</dbReference>
<gene>
    <name evidence="3" type="primary">fdhD</name>
    <name evidence="4" type="ORF">DVR12_25095</name>
</gene>
<evidence type="ECO:0000313" key="5">
    <source>
        <dbReference type="Proteomes" id="UP000260644"/>
    </source>
</evidence>
<dbReference type="SUPFAM" id="SSF53927">
    <property type="entry name" value="Cytidine deaminase-like"/>
    <property type="match status" value="1"/>
</dbReference>
<evidence type="ECO:0000256" key="2">
    <source>
        <dbReference type="ARBA" id="ARBA00023150"/>
    </source>
</evidence>
<dbReference type="GO" id="GO:0005737">
    <property type="term" value="C:cytoplasm"/>
    <property type="evidence" value="ECO:0007669"/>
    <property type="project" value="UniProtKB-SubCell"/>
</dbReference>
<organism evidence="4 5">
    <name type="scientific">Chitinophaga silvatica</name>
    <dbReference type="NCBI Taxonomy" id="2282649"/>
    <lineage>
        <taxon>Bacteria</taxon>
        <taxon>Pseudomonadati</taxon>
        <taxon>Bacteroidota</taxon>
        <taxon>Chitinophagia</taxon>
        <taxon>Chitinophagales</taxon>
        <taxon>Chitinophagaceae</taxon>
        <taxon>Chitinophaga</taxon>
    </lineage>
</organism>
<sequence>MINAVVSTHVMKVAQNGITETDDVLATEAPLQIQLMYENITQQISVTMRTPGSDSSLATGFLFTEGIISSYKEIEFVELTETPEGSIATVHLSATSQPQLKQINRSFVSTAACGVCGKTSMEDIHTAISKINTTTTFHAEELFRLPETLHQQQALFNTTGGLHAAGLFSAKGELLILEEDIGRHNAVDKVIGSAIKEPAIDRSTCLLLLSGRAGFELIQKAAMAGIPFIASIGAPSSMAVDMATKYNITLIGFLKAQRFNIYSLPERIICK</sequence>
<feature type="binding site" evidence="3">
    <location>
        <begin position="253"/>
        <end position="258"/>
    </location>
    <ligand>
        <name>Mo-bis(molybdopterin guanine dinucleotide)</name>
        <dbReference type="ChEBI" id="CHEBI:60539"/>
    </ligand>
</feature>
<evidence type="ECO:0000256" key="3">
    <source>
        <dbReference type="HAMAP-Rule" id="MF_00187"/>
    </source>
</evidence>
<name>A0A3E1Y3N1_9BACT</name>
<dbReference type="NCBIfam" id="NF001943">
    <property type="entry name" value="PRK00724.1-2"/>
    <property type="match status" value="1"/>
</dbReference>
<dbReference type="GO" id="GO:0097163">
    <property type="term" value="F:sulfur carrier activity"/>
    <property type="evidence" value="ECO:0007669"/>
    <property type="project" value="UniProtKB-UniRule"/>
</dbReference>
<reference evidence="4 5" key="1">
    <citation type="submission" date="2018-07" db="EMBL/GenBank/DDBJ databases">
        <title>Chitinophaga K2CV101002-2 sp. nov., isolated from a monsoon evergreen broad-leaved forest soil.</title>
        <authorList>
            <person name="Lv Y."/>
        </authorList>
    </citation>
    <scope>NUCLEOTIDE SEQUENCE [LARGE SCALE GENOMIC DNA]</scope>
    <source>
        <strain evidence="4 5">GDMCC 1.1288</strain>
    </source>
</reference>
<dbReference type="Gene3D" id="3.40.140.10">
    <property type="entry name" value="Cytidine Deaminase, domain 2"/>
    <property type="match status" value="1"/>
</dbReference>
<dbReference type="InterPro" id="IPR016193">
    <property type="entry name" value="Cytidine_deaminase-like"/>
</dbReference>
<keyword evidence="1 3" id="KW-0963">Cytoplasm</keyword>
<comment type="caution">
    <text evidence="4">The sequence shown here is derived from an EMBL/GenBank/DDBJ whole genome shotgun (WGS) entry which is preliminary data.</text>
</comment>
<keyword evidence="2 3" id="KW-0501">Molybdenum cofactor biosynthesis</keyword>
<evidence type="ECO:0000256" key="1">
    <source>
        <dbReference type="ARBA" id="ARBA00022490"/>
    </source>
</evidence>